<dbReference type="PANTHER" id="PTHR30346">
    <property type="entry name" value="TRANSCRIPTIONAL DUAL REGULATOR HCAR-RELATED"/>
    <property type="match status" value="1"/>
</dbReference>
<evidence type="ECO:0000256" key="2">
    <source>
        <dbReference type="ARBA" id="ARBA00023015"/>
    </source>
</evidence>
<dbReference type="Pfam" id="PF00126">
    <property type="entry name" value="HTH_1"/>
    <property type="match status" value="1"/>
</dbReference>
<dbReference type="Gene3D" id="1.10.10.10">
    <property type="entry name" value="Winged helix-like DNA-binding domain superfamily/Winged helix DNA-binding domain"/>
    <property type="match status" value="1"/>
</dbReference>
<sequence length="322" mass="35168">MDISFMELRHLRYFIAVAEEEHMTRAAERLGIQQPPLSQQIRDLERELDVQLFDRTPRSVRLNTAGRVFLEEARALLAGAERAAVRARQATRGQIGRIAVGYTSSASLHPRVPQLIRAFHARHPMIALDSQENTTRDLLEAVAGEALDAVFVRASAKRYPALAALVLDQEEMVAALPIEHRLAGARGALALADLAAEPFVLYRREDGPGVQDELLAACARAGFAPRVVADVPRLLSAVTLVASGRGITLLPRSLQALHRESVAYLPLDAASAFTIPLTLVYRKPAADTPLARFVEAARQAMPAQAPRRRRTARAPGAPGRLD</sequence>
<evidence type="ECO:0000259" key="6">
    <source>
        <dbReference type="PROSITE" id="PS50931"/>
    </source>
</evidence>
<evidence type="ECO:0000313" key="7">
    <source>
        <dbReference type="EMBL" id="OZI31526.1"/>
    </source>
</evidence>
<dbReference type="Gene3D" id="3.40.190.10">
    <property type="entry name" value="Periplasmic binding protein-like II"/>
    <property type="match status" value="2"/>
</dbReference>
<dbReference type="GO" id="GO:0032993">
    <property type="term" value="C:protein-DNA complex"/>
    <property type="evidence" value="ECO:0007669"/>
    <property type="project" value="TreeGrafter"/>
</dbReference>
<dbReference type="OrthoDB" id="9157176at2"/>
<dbReference type="SUPFAM" id="SSF46785">
    <property type="entry name" value="Winged helix' DNA-binding domain"/>
    <property type="match status" value="1"/>
</dbReference>
<feature type="region of interest" description="Disordered" evidence="5">
    <location>
        <begin position="301"/>
        <end position="322"/>
    </location>
</feature>
<dbReference type="Proteomes" id="UP000216020">
    <property type="component" value="Unassembled WGS sequence"/>
</dbReference>
<keyword evidence="3" id="KW-0238">DNA-binding</keyword>
<protein>
    <recommendedName>
        <fullName evidence="6">HTH lysR-type domain-containing protein</fullName>
    </recommendedName>
</protein>
<dbReference type="EMBL" id="NEVM01000005">
    <property type="protein sequence ID" value="OZI31526.1"/>
    <property type="molecule type" value="Genomic_DNA"/>
</dbReference>
<evidence type="ECO:0000313" key="8">
    <source>
        <dbReference type="Proteomes" id="UP000216020"/>
    </source>
</evidence>
<name>A0A261S2F3_9BORD</name>
<dbReference type="PRINTS" id="PR00039">
    <property type="entry name" value="HTHLYSR"/>
</dbReference>
<organism evidence="7 8">
    <name type="scientific">Bordetella genomosp. 10</name>
    <dbReference type="NCBI Taxonomy" id="1416804"/>
    <lineage>
        <taxon>Bacteria</taxon>
        <taxon>Pseudomonadati</taxon>
        <taxon>Pseudomonadota</taxon>
        <taxon>Betaproteobacteria</taxon>
        <taxon>Burkholderiales</taxon>
        <taxon>Alcaligenaceae</taxon>
        <taxon>Bordetella</taxon>
    </lineage>
</organism>
<dbReference type="InterPro" id="IPR036390">
    <property type="entry name" value="WH_DNA-bd_sf"/>
</dbReference>
<keyword evidence="4" id="KW-0804">Transcription</keyword>
<proteinExistence type="inferred from homology"/>
<dbReference type="GO" id="GO:0003700">
    <property type="term" value="F:DNA-binding transcription factor activity"/>
    <property type="evidence" value="ECO:0007669"/>
    <property type="project" value="InterPro"/>
</dbReference>
<feature type="compositionally biased region" description="Low complexity" evidence="5">
    <location>
        <begin position="313"/>
        <end position="322"/>
    </location>
</feature>
<evidence type="ECO:0000256" key="1">
    <source>
        <dbReference type="ARBA" id="ARBA00009437"/>
    </source>
</evidence>
<dbReference type="InterPro" id="IPR005119">
    <property type="entry name" value="LysR_subst-bd"/>
</dbReference>
<gene>
    <name evidence="7" type="ORF">CAL29_26905</name>
</gene>
<keyword evidence="2" id="KW-0805">Transcription regulation</keyword>
<comment type="caution">
    <text evidence="7">The sequence shown here is derived from an EMBL/GenBank/DDBJ whole genome shotgun (WGS) entry which is preliminary data.</text>
</comment>
<dbReference type="PROSITE" id="PS50931">
    <property type="entry name" value="HTH_LYSR"/>
    <property type="match status" value="1"/>
</dbReference>
<dbReference type="PANTHER" id="PTHR30346:SF30">
    <property type="entry name" value="SMALL NEUTRAL PROTEASE REGULATORY PROTEIN"/>
    <property type="match status" value="1"/>
</dbReference>
<accession>A0A261S2F3</accession>
<dbReference type="GO" id="GO:0003677">
    <property type="term" value="F:DNA binding"/>
    <property type="evidence" value="ECO:0007669"/>
    <property type="project" value="UniProtKB-KW"/>
</dbReference>
<evidence type="ECO:0000256" key="4">
    <source>
        <dbReference type="ARBA" id="ARBA00023163"/>
    </source>
</evidence>
<dbReference type="AlphaFoldDB" id="A0A261S2F3"/>
<evidence type="ECO:0000256" key="5">
    <source>
        <dbReference type="SAM" id="MobiDB-lite"/>
    </source>
</evidence>
<dbReference type="FunFam" id="1.10.10.10:FF:000001">
    <property type="entry name" value="LysR family transcriptional regulator"/>
    <property type="match status" value="1"/>
</dbReference>
<dbReference type="InterPro" id="IPR036388">
    <property type="entry name" value="WH-like_DNA-bd_sf"/>
</dbReference>
<reference evidence="8" key="1">
    <citation type="submission" date="2017-05" db="EMBL/GenBank/DDBJ databases">
        <title>Complete and WGS of Bordetella genogroups.</title>
        <authorList>
            <person name="Spilker T."/>
            <person name="Lipuma J."/>
        </authorList>
    </citation>
    <scope>NUCLEOTIDE SEQUENCE [LARGE SCALE GENOMIC DNA]</scope>
    <source>
        <strain evidence="8">AU16122</strain>
    </source>
</reference>
<evidence type="ECO:0000256" key="3">
    <source>
        <dbReference type="ARBA" id="ARBA00023125"/>
    </source>
</evidence>
<comment type="similarity">
    <text evidence="1">Belongs to the LysR transcriptional regulatory family.</text>
</comment>
<dbReference type="SUPFAM" id="SSF53850">
    <property type="entry name" value="Periplasmic binding protein-like II"/>
    <property type="match status" value="1"/>
</dbReference>
<dbReference type="Pfam" id="PF03466">
    <property type="entry name" value="LysR_substrate"/>
    <property type="match status" value="1"/>
</dbReference>
<keyword evidence="8" id="KW-1185">Reference proteome</keyword>
<feature type="domain" description="HTH lysR-type" evidence="6">
    <location>
        <begin position="6"/>
        <end position="63"/>
    </location>
</feature>
<dbReference type="InterPro" id="IPR000847">
    <property type="entry name" value="LysR_HTH_N"/>
</dbReference>